<evidence type="ECO:0000313" key="2">
    <source>
        <dbReference type="EMBL" id="AAH33221.1"/>
    </source>
</evidence>
<name>Q8N4X2_HUMAN</name>
<reference evidence="2" key="1">
    <citation type="journal article" date="2004" name="Genome Res.">
        <title>The status, quality, and expansion of the NIH full-length cDNA project: the Mammalian Gene Collection (MGC).</title>
        <authorList>
            <consortium name="The MGC Project Team"/>
            <person name="Gerhard D.S."/>
            <person name="Wagner L."/>
            <person name="Feingold E.A."/>
            <person name="Shenmen C.M."/>
            <person name="Grouse L.H."/>
            <person name="Schuler G."/>
            <person name="Klein S.L."/>
            <person name="Old S."/>
            <person name="Rasooly R."/>
            <person name="Good P."/>
            <person name="Guyer M."/>
            <person name="Peck A.M."/>
            <person name="Derge J.G."/>
            <person name="Lipman D."/>
            <person name="Collins F.S."/>
            <person name="Jang W."/>
            <person name="Sherry S."/>
            <person name="Feolo M."/>
            <person name="Misquitta L."/>
            <person name="Lee E."/>
            <person name="Rotmistrovsky K."/>
            <person name="Greenhut S.F."/>
            <person name="Schaefer C.F."/>
            <person name="Buetow K."/>
            <person name="Bonner T.I."/>
            <person name="Haussler D."/>
            <person name="Kent J."/>
            <person name="Kiekhaus M."/>
            <person name="Furey T."/>
            <person name="Brent M."/>
            <person name="Prange C."/>
            <person name="Schreiber K."/>
            <person name="Shapiro N."/>
            <person name="Bhat N.K."/>
            <person name="Hopkins R.F."/>
            <person name="Hsie F."/>
            <person name="Driscoll T."/>
            <person name="Soares M.B."/>
            <person name="Casavant T.L."/>
            <person name="Scheetz T.E."/>
            <person name="Brown-stein M.J."/>
            <person name="Usdin T.B."/>
            <person name="Toshiyuki S."/>
            <person name="Carninci P."/>
            <person name="Piao Y."/>
            <person name="Dudekula D.B."/>
            <person name="Ko M.S."/>
            <person name="Kawakami K."/>
            <person name="Suzuki Y."/>
            <person name="Sugano S."/>
            <person name="Gruber C.E."/>
            <person name="Smith M.R."/>
            <person name="Simmons B."/>
            <person name="Moore T."/>
            <person name="Waterman R."/>
            <person name="Johnson S.L."/>
            <person name="Ruan Y."/>
            <person name="Wei C.L."/>
            <person name="Mathavan S."/>
            <person name="Gunaratne P.H."/>
            <person name="Wu J."/>
            <person name="Garcia A.M."/>
            <person name="Hulyk S.W."/>
            <person name="Fuh E."/>
            <person name="Yuan Y."/>
            <person name="Sneed A."/>
            <person name="Kowis C."/>
            <person name="Hodgson A."/>
            <person name="Muzny D.M."/>
            <person name="McPherson J."/>
            <person name="Gibbs R.A."/>
            <person name="Fahey J."/>
            <person name="Helton E."/>
            <person name="Ketteman M."/>
            <person name="Madan A."/>
            <person name="Rodrigues S."/>
            <person name="Sanchez A."/>
            <person name="Whiting M."/>
            <person name="Madari A."/>
            <person name="Young A.C."/>
            <person name="Wetherby K.D."/>
            <person name="Granite S.J."/>
            <person name="Kwong P.N."/>
            <person name="Brinkley C.P."/>
            <person name="Pearson R.L."/>
            <person name="Bouffard G.G."/>
            <person name="Blakesly R.W."/>
            <person name="Green E.D."/>
            <person name="Dickson M.C."/>
            <person name="Rodriguez A.C."/>
            <person name="Grimwood J."/>
            <person name="Schmutz J."/>
            <person name="Myers R.M."/>
            <person name="Butterfield Y.S."/>
            <person name="Griffith M."/>
            <person name="Griffith O.L."/>
            <person name="Krzywinski M.I."/>
            <person name="Liao N."/>
            <person name="Morin R."/>
            <person name="Morrin R."/>
            <person name="Palmquist D."/>
            <person name="Petrescu A.S."/>
            <person name="Skalska U."/>
            <person name="Smailus D.E."/>
            <person name="Stott J.M."/>
            <person name="Schnerch A."/>
            <person name="Schein J.E."/>
            <person name="Jones S.J."/>
            <person name="Holt R.A."/>
            <person name="Baross A."/>
            <person name="Marra M.A."/>
            <person name="Clifton S."/>
            <person name="Makowski K.A."/>
            <person name="Bosak S."/>
            <person name="Malek J."/>
        </authorList>
    </citation>
    <scope>NUCLEOTIDE SEQUENCE [LARGE SCALE MRNA]</scope>
    <source>
        <tissue evidence="2">Pancreas</tissue>
    </source>
</reference>
<feature type="region of interest" description="Disordered" evidence="1">
    <location>
        <begin position="1"/>
        <end position="22"/>
    </location>
</feature>
<evidence type="ECO:0000256" key="1">
    <source>
        <dbReference type="SAM" id="MobiDB-lite"/>
    </source>
</evidence>
<dbReference type="EMBL" id="BC033221">
    <property type="protein sequence ID" value="AAH33221.1"/>
    <property type="molecule type" value="mRNA"/>
</dbReference>
<sequence>AGAGARGLAGEPDSPQQQWKPE</sequence>
<accession>Q8N4X2</accession>
<gene>
    <name evidence="2" type="primary">LOC643650</name>
</gene>
<proteinExistence type="evidence at transcript level"/>
<organism evidence="2">
    <name type="scientific">Homo sapiens</name>
    <name type="common">Human</name>
    <dbReference type="NCBI Taxonomy" id="9606"/>
    <lineage>
        <taxon>Eukaryota</taxon>
        <taxon>Metazoa</taxon>
        <taxon>Chordata</taxon>
        <taxon>Craniata</taxon>
        <taxon>Vertebrata</taxon>
        <taxon>Euteleostomi</taxon>
        <taxon>Mammalia</taxon>
        <taxon>Eutheria</taxon>
        <taxon>Euarchontoglires</taxon>
        <taxon>Primates</taxon>
        <taxon>Haplorrhini</taxon>
        <taxon>Catarrhini</taxon>
        <taxon>Hominidae</taxon>
        <taxon>Homo</taxon>
    </lineage>
</organism>
<feature type="non-terminal residue" evidence="2">
    <location>
        <position position="1"/>
    </location>
</feature>
<dbReference type="AlphaFoldDB" id="Q8N4X2"/>
<protein>
    <submittedName>
        <fullName evidence="2">LOC643650 protein</fullName>
    </submittedName>
</protein>